<feature type="region of interest" description="Disordered" evidence="1">
    <location>
        <begin position="141"/>
        <end position="164"/>
    </location>
</feature>
<dbReference type="EMBL" id="AP019870">
    <property type="protein sequence ID" value="BBN12791.1"/>
    <property type="molecule type" value="Genomic_DNA"/>
</dbReference>
<gene>
    <name evidence="2" type="ORF">Mp_5g22920</name>
</gene>
<dbReference type="Proteomes" id="UP001162541">
    <property type="component" value="Chromosome 5"/>
</dbReference>
<feature type="compositionally biased region" description="Polar residues" evidence="1">
    <location>
        <begin position="147"/>
        <end position="164"/>
    </location>
</feature>
<proteinExistence type="predicted"/>
<evidence type="ECO:0000313" key="2">
    <source>
        <dbReference type="EMBL" id="BBN12791.1"/>
    </source>
</evidence>
<accession>A0AAF6BLA7</accession>
<organism evidence="2 3">
    <name type="scientific">Marchantia polymorpha subsp. ruderalis</name>
    <dbReference type="NCBI Taxonomy" id="1480154"/>
    <lineage>
        <taxon>Eukaryota</taxon>
        <taxon>Viridiplantae</taxon>
        <taxon>Streptophyta</taxon>
        <taxon>Embryophyta</taxon>
        <taxon>Marchantiophyta</taxon>
        <taxon>Marchantiopsida</taxon>
        <taxon>Marchantiidae</taxon>
        <taxon>Marchantiales</taxon>
        <taxon>Marchantiaceae</taxon>
        <taxon>Marchantia</taxon>
    </lineage>
</organism>
<evidence type="ECO:0000256" key="1">
    <source>
        <dbReference type="SAM" id="MobiDB-lite"/>
    </source>
</evidence>
<protein>
    <submittedName>
        <fullName evidence="2">Uncharacterized protein</fullName>
    </submittedName>
</protein>
<name>A0AAF6BLA7_MARPO</name>
<reference evidence="3" key="1">
    <citation type="journal article" date="2020" name="Curr. Biol.">
        <title>Chromatin organization in early land plants reveals an ancestral association between H3K27me3, transposons, and constitutive heterochromatin.</title>
        <authorList>
            <person name="Montgomery S.A."/>
            <person name="Tanizawa Y."/>
            <person name="Galik B."/>
            <person name="Wang N."/>
            <person name="Ito T."/>
            <person name="Mochizuki T."/>
            <person name="Akimcheva S."/>
            <person name="Bowman J.L."/>
            <person name="Cognat V."/>
            <person name="Marechal-Drouard L."/>
            <person name="Ekker H."/>
            <person name="Hong S.F."/>
            <person name="Kohchi T."/>
            <person name="Lin S.S."/>
            <person name="Liu L.D."/>
            <person name="Nakamura Y."/>
            <person name="Valeeva L.R."/>
            <person name="Shakirov E.V."/>
            <person name="Shippen D.E."/>
            <person name="Wei W.L."/>
            <person name="Yagura M."/>
            <person name="Yamaoka S."/>
            <person name="Yamato K.T."/>
            <person name="Liu C."/>
            <person name="Berger F."/>
        </authorList>
    </citation>
    <scope>NUCLEOTIDE SEQUENCE [LARGE SCALE GENOMIC DNA]</scope>
    <source>
        <strain evidence="3">Tak-1</strain>
    </source>
</reference>
<evidence type="ECO:0000313" key="3">
    <source>
        <dbReference type="Proteomes" id="UP001162541"/>
    </source>
</evidence>
<feature type="region of interest" description="Disordered" evidence="1">
    <location>
        <begin position="1"/>
        <end position="47"/>
    </location>
</feature>
<sequence>MRLSNSDENPRRLRPQLRGAVAGRGPTPRGGHHRRIGIRQRQSGDEPARLACERDSAHEPQEIQPVAARLQLPGDLSHGHAPMLISFPPSPPPFSLPPSLHHRDHRPLFKFQSYVCNRRRHFDDDEEECYAKHLFLLNQAEHRDRQTGSSHQNGTRPSVSSLSC</sequence>
<dbReference type="AlphaFoldDB" id="A0AAF6BLA7"/>